<protein>
    <submittedName>
        <fullName evidence="4">NTP_transf_2 domain-containing protein</fullName>
    </submittedName>
</protein>
<evidence type="ECO:0000313" key="4">
    <source>
        <dbReference type="EMBL" id="GAV62491.1"/>
    </source>
</evidence>
<gene>
    <name evidence="4" type="ORF">CFOL_v3_06014</name>
</gene>
<feature type="region of interest" description="Disordered" evidence="1">
    <location>
        <begin position="606"/>
        <end position="636"/>
    </location>
</feature>
<sequence length="636" mass="71993">MEDSQESLSSSSSLSSLFSSSSPPNPHLMSIDVEVWSMAEQRTREILCTIQPARASDHMRNEIINYIQRLIKGYYETEVFPFGSVPLKTYLPDGDIDLTAISYQHVEDLAKDVCSILEGKGQDSEFQVKDVQHIHAQVQIVKCTVNNIAVDISFNQLAGLSTLCFLEKVDQLIGKDHLFKSSVILIKAWCYYESRILCAHHGLISTYALETLVLHIINLFHSSLSGPLAVFYRFLNYYSTFDWENYCLSVGGPVAISSVPEVLVSAENEGDELLFSQEFLKYCRETFSVPLMAQETKVQHFPVKHLNIIDPLKDNNNLGRSVSKGNFHRIRCALSHSAQRLEEILLLPSESMGMGLQKFFMNTLDRNGRGQRPDLQVPVPSFGTQRSQVSDLVGDYDSYYTGLLYSQCYHNYTLPVCAQPRPLSSPSHFHNRSAWAAIRQWVRCKRNVFYRRGTDLYVPTLPFRHPYAATFCIDDRRKSRGTGTYIPDANSYSYREKWLRARYPESTRCSSPKSPQTTSRVEDPTNAKKGGNDDCLDLSLEEFPLLPVTKNLSLTNNYHSGQKTVQSPQTKGYSSCLRTIEFGTFGSSLLPSVAQKQQELMESDGEMDIPKPIQLTDDNEFPTLAIGAHSGQRRRR</sequence>
<accession>A0A1Q3B3A6</accession>
<evidence type="ECO:0000256" key="1">
    <source>
        <dbReference type="SAM" id="MobiDB-lite"/>
    </source>
</evidence>
<dbReference type="Gene3D" id="3.30.460.10">
    <property type="entry name" value="Beta Polymerase, domain 2"/>
    <property type="match status" value="1"/>
</dbReference>
<evidence type="ECO:0000313" key="5">
    <source>
        <dbReference type="Proteomes" id="UP000187406"/>
    </source>
</evidence>
<dbReference type="Pfam" id="PF22600">
    <property type="entry name" value="MTPAP-like_central"/>
    <property type="match status" value="1"/>
</dbReference>
<dbReference type="STRING" id="3775.A0A1Q3B3A6"/>
<reference evidence="5" key="1">
    <citation type="submission" date="2016-04" db="EMBL/GenBank/DDBJ databases">
        <title>Cephalotus genome sequencing.</title>
        <authorList>
            <person name="Fukushima K."/>
            <person name="Hasebe M."/>
            <person name="Fang X."/>
        </authorList>
    </citation>
    <scope>NUCLEOTIDE SEQUENCE [LARGE SCALE GENOMIC DNA]</scope>
    <source>
        <strain evidence="5">cv. St1</strain>
    </source>
</reference>
<dbReference type="InParanoid" id="A0A1Q3B3A6"/>
<feature type="compositionally biased region" description="Basic and acidic residues" evidence="1">
    <location>
        <begin position="520"/>
        <end position="532"/>
    </location>
</feature>
<dbReference type="Gene3D" id="1.10.1410.10">
    <property type="match status" value="1"/>
</dbReference>
<dbReference type="PANTHER" id="PTHR45979:SF6">
    <property type="entry name" value="NUCLEOTIDYLTRANSFERASE DOMAIN PROTEIN"/>
    <property type="match status" value="1"/>
</dbReference>
<feature type="compositionally biased region" description="Low complexity" evidence="1">
    <location>
        <begin position="7"/>
        <end position="22"/>
    </location>
</feature>
<name>A0A1Q3B3A6_CEPFO</name>
<dbReference type="InterPro" id="IPR043519">
    <property type="entry name" value="NT_sf"/>
</dbReference>
<keyword evidence="5" id="KW-1185">Reference proteome</keyword>
<feature type="region of interest" description="Disordered" evidence="1">
    <location>
        <begin position="1"/>
        <end position="24"/>
    </location>
</feature>
<proteinExistence type="predicted"/>
<dbReference type="SUPFAM" id="SSF81631">
    <property type="entry name" value="PAP/OAS1 substrate-binding domain"/>
    <property type="match status" value="1"/>
</dbReference>
<dbReference type="PANTHER" id="PTHR45979">
    <property type="entry name" value="PAP/OAS1 SUBSTRATE-BINDING DOMAIN SUPERFAMILY"/>
    <property type="match status" value="1"/>
</dbReference>
<feature type="region of interest" description="Disordered" evidence="1">
    <location>
        <begin position="505"/>
        <end position="533"/>
    </location>
</feature>
<dbReference type="Proteomes" id="UP000187406">
    <property type="component" value="Unassembled WGS sequence"/>
</dbReference>
<feature type="domain" description="PAP/OAS1 substrate-binding-related" evidence="3">
    <location>
        <begin position="173"/>
        <end position="364"/>
    </location>
</feature>
<dbReference type="FunCoup" id="A0A1Q3B3A6">
    <property type="interactions" value="5"/>
</dbReference>
<comment type="caution">
    <text evidence="4">The sequence shown here is derived from an EMBL/GenBank/DDBJ whole genome shotgun (WGS) entry which is preliminary data.</text>
</comment>
<dbReference type="EMBL" id="BDDD01000258">
    <property type="protein sequence ID" value="GAV62491.1"/>
    <property type="molecule type" value="Genomic_DNA"/>
</dbReference>
<dbReference type="Pfam" id="PF26180">
    <property type="entry name" value="PAP-OAS1"/>
    <property type="match status" value="1"/>
</dbReference>
<dbReference type="CDD" id="cd05402">
    <property type="entry name" value="NT_PAP_TUTase"/>
    <property type="match status" value="1"/>
</dbReference>
<feature type="domain" description="Poly(A) RNA polymerase mitochondrial-like central palm" evidence="2">
    <location>
        <begin position="42"/>
        <end position="161"/>
    </location>
</feature>
<dbReference type="SUPFAM" id="SSF81301">
    <property type="entry name" value="Nucleotidyltransferase"/>
    <property type="match status" value="1"/>
</dbReference>
<dbReference type="InterPro" id="IPR054708">
    <property type="entry name" value="MTPAP-like_central"/>
</dbReference>
<dbReference type="AlphaFoldDB" id="A0A1Q3B3A6"/>
<evidence type="ECO:0000259" key="2">
    <source>
        <dbReference type="Pfam" id="PF22600"/>
    </source>
</evidence>
<dbReference type="InterPro" id="IPR058921">
    <property type="entry name" value="PAP/OAS1-rel"/>
</dbReference>
<evidence type="ECO:0000259" key="3">
    <source>
        <dbReference type="Pfam" id="PF26180"/>
    </source>
</evidence>
<dbReference type="InterPro" id="IPR058920">
    <property type="entry name" value="PAP-OAS1-bd-rel"/>
</dbReference>
<organism evidence="4 5">
    <name type="scientific">Cephalotus follicularis</name>
    <name type="common">Albany pitcher plant</name>
    <dbReference type="NCBI Taxonomy" id="3775"/>
    <lineage>
        <taxon>Eukaryota</taxon>
        <taxon>Viridiplantae</taxon>
        <taxon>Streptophyta</taxon>
        <taxon>Embryophyta</taxon>
        <taxon>Tracheophyta</taxon>
        <taxon>Spermatophyta</taxon>
        <taxon>Magnoliopsida</taxon>
        <taxon>eudicotyledons</taxon>
        <taxon>Gunneridae</taxon>
        <taxon>Pentapetalae</taxon>
        <taxon>rosids</taxon>
        <taxon>fabids</taxon>
        <taxon>Oxalidales</taxon>
        <taxon>Cephalotaceae</taxon>
        <taxon>Cephalotus</taxon>
    </lineage>
</organism>
<feature type="compositionally biased region" description="Polar residues" evidence="1">
    <location>
        <begin position="507"/>
        <end position="519"/>
    </location>
</feature>
<dbReference type="OrthoDB" id="273917at2759"/>